<keyword evidence="2" id="KW-1185">Reference proteome</keyword>
<dbReference type="EMBL" id="CP042304">
    <property type="protein sequence ID" value="QDZ12204.1"/>
    <property type="molecule type" value="Genomic_DNA"/>
</dbReference>
<gene>
    <name evidence="1" type="ORF">FPZ08_16490</name>
</gene>
<dbReference type="Gene3D" id="3.40.50.1240">
    <property type="entry name" value="Phosphoglycerate mutase-like"/>
    <property type="match status" value="1"/>
</dbReference>
<dbReference type="InterPro" id="IPR013078">
    <property type="entry name" value="His_Pase_superF_clade-1"/>
</dbReference>
<name>A0A5B8LWZ8_9HYPH</name>
<protein>
    <submittedName>
        <fullName evidence="1">Histidine phosphatase family protein</fullName>
    </submittedName>
</protein>
<reference evidence="1 2" key="1">
    <citation type="submission" date="2019-07" db="EMBL/GenBank/DDBJ databases">
        <title>Full genome sequence of Devosia sp. Gsoil 520.</title>
        <authorList>
            <person name="Im W.-T."/>
        </authorList>
    </citation>
    <scope>NUCLEOTIDE SEQUENCE [LARGE SCALE GENOMIC DNA]</scope>
    <source>
        <strain evidence="1 2">Gsoil 520</strain>
    </source>
</reference>
<evidence type="ECO:0000313" key="2">
    <source>
        <dbReference type="Proteomes" id="UP000315364"/>
    </source>
</evidence>
<dbReference type="AlphaFoldDB" id="A0A5B8LWZ8"/>
<accession>A0A5B8LWZ8</accession>
<dbReference type="OrthoDB" id="34197at2"/>
<dbReference type="Pfam" id="PF00300">
    <property type="entry name" value="His_Phos_1"/>
    <property type="match status" value="1"/>
</dbReference>
<evidence type="ECO:0000313" key="1">
    <source>
        <dbReference type="EMBL" id="QDZ12204.1"/>
    </source>
</evidence>
<sequence>MKALYVTHPQVVIDPNVPTPRWGLNEKGLARARAFAARGVVPDGAMIFASDETKATDLAGAIAAAIGAEVIVDTAMGENDRSSTGFLAPEQFEATADRFFAQPDSNIDGWETARDAQERIVAAVRRALETVPAGTPAVFCGHGAVGTLLKCFVGGRVIARDEDQRRMADPGGGNAFVFDLAAMHLHSDWMPMEALAPGWFD</sequence>
<dbReference type="InterPro" id="IPR029033">
    <property type="entry name" value="His_PPase_superfam"/>
</dbReference>
<organism evidence="1 2">
    <name type="scientific">Devosia ginsengisoli</name>
    <dbReference type="NCBI Taxonomy" id="400770"/>
    <lineage>
        <taxon>Bacteria</taxon>
        <taxon>Pseudomonadati</taxon>
        <taxon>Pseudomonadota</taxon>
        <taxon>Alphaproteobacteria</taxon>
        <taxon>Hyphomicrobiales</taxon>
        <taxon>Devosiaceae</taxon>
        <taxon>Devosia</taxon>
    </lineage>
</organism>
<proteinExistence type="predicted"/>
<dbReference type="KEGG" id="dea:FPZ08_16490"/>
<dbReference type="Proteomes" id="UP000315364">
    <property type="component" value="Chromosome"/>
</dbReference>
<dbReference type="SUPFAM" id="SSF53254">
    <property type="entry name" value="Phosphoglycerate mutase-like"/>
    <property type="match status" value="1"/>
</dbReference>
<dbReference type="RefSeq" id="WP_146291016.1">
    <property type="nucleotide sequence ID" value="NZ_CP042304.1"/>
</dbReference>